<evidence type="ECO:0000313" key="3">
    <source>
        <dbReference type="Proteomes" id="UP000694240"/>
    </source>
</evidence>
<dbReference type="InterPro" id="IPR055357">
    <property type="entry name" value="LRR_At1g61320_AtMIF1"/>
</dbReference>
<accession>A0A8T1ZKA2</accession>
<dbReference type="EMBL" id="JAEFBK010000010">
    <property type="protein sequence ID" value="KAG7558884.1"/>
    <property type="molecule type" value="Genomic_DNA"/>
</dbReference>
<feature type="domain" description="F-box" evidence="1">
    <location>
        <begin position="14"/>
        <end position="62"/>
    </location>
</feature>
<proteinExistence type="predicted"/>
<protein>
    <submittedName>
        <fullName evidence="2">F-box domain</fullName>
    </submittedName>
</protein>
<dbReference type="Pfam" id="PF00646">
    <property type="entry name" value="F-box"/>
    <property type="match status" value="1"/>
</dbReference>
<evidence type="ECO:0000313" key="2">
    <source>
        <dbReference type="EMBL" id="KAG7558884.1"/>
    </source>
</evidence>
<name>A0A8T1ZKA2_9BRAS</name>
<sequence>MKRCKSCGQGLSNEDRISQLPESLLLQILSLLPTTEVVAMSVLAKRWRYLWKMVPNLEFIDYGKYDLETFSNIVCRCLLSHQAPFLQRLHLEMSFDSGSSIDIGLLLGIAFGRQLRELVLESYSGKSFRFPTSLYYCETLETLELYHCILIHVPFPVCLKSLRTLHLHVMEYKDDESVVNLFSGCISLENLVVHQSTEFSLKTFTIAVPSLQRLTLMADNECEENSVYVINAPSLKYLKIEGILEDGSCLIENNTPELVEASIIGVSRVVFESILGSLYLVKRLSLKIGSPLEIKFPTGSIFHHLIYLEIHTNEPEWWNLLMLMLDTSPKLQVLKLIGDWFSKGHRGAYRRWNQPKHVPEGLLLCLVTLVWTYYEGLIKDEKEVAKYILRNASRLKKATFSNKYSLSEEKLERLKELENVVMASNSCQLVFESI</sequence>
<dbReference type="Proteomes" id="UP000694240">
    <property type="component" value="Chromosome 10"/>
</dbReference>
<dbReference type="Pfam" id="PF08387">
    <property type="entry name" value="FBD"/>
    <property type="match status" value="1"/>
</dbReference>
<organism evidence="2 3">
    <name type="scientific">Arabidopsis thaliana x Arabidopsis arenosa</name>
    <dbReference type="NCBI Taxonomy" id="1240361"/>
    <lineage>
        <taxon>Eukaryota</taxon>
        <taxon>Viridiplantae</taxon>
        <taxon>Streptophyta</taxon>
        <taxon>Embryophyta</taxon>
        <taxon>Tracheophyta</taxon>
        <taxon>Spermatophyta</taxon>
        <taxon>Magnoliopsida</taxon>
        <taxon>eudicotyledons</taxon>
        <taxon>Gunneridae</taxon>
        <taxon>Pentapetalae</taxon>
        <taxon>rosids</taxon>
        <taxon>malvids</taxon>
        <taxon>Brassicales</taxon>
        <taxon>Brassicaceae</taxon>
        <taxon>Camelineae</taxon>
        <taxon>Arabidopsis</taxon>
    </lineage>
</organism>
<reference evidence="2 3" key="1">
    <citation type="submission" date="2020-12" db="EMBL/GenBank/DDBJ databases">
        <title>Concerted genomic and epigenomic changes stabilize Arabidopsis allopolyploids.</title>
        <authorList>
            <person name="Chen Z."/>
        </authorList>
    </citation>
    <scope>NUCLEOTIDE SEQUENCE [LARGE SCALE GENOMIC DNA]</scope>
    <source>
        <strain evidence="2">Allo738</strain>
        <tissue evidence="2">Leaf</tissue>
    </source>
</reference>
<comment type="caution">
    <text evidence="2">The sequence shown here is derived from an EMBL/GenBank/DDBJ whole genome shotgun (WGS) entry which is preliminary data.</text>
</comment>
<dbReference type="SMART" id="SM00579">
    <property type="entry name" value="FBD"/>
    <property type="match status" value="1"/>
</dbReference>
<gene>
    <name evidence="2" type="ORF">ISN45_Aa05g005010</name>
</gene>
<dbReference type="InterPro" id="IPR001810">
    <property type="entry name" value="F-box_dom"/>
</dbReference>
<dbReference type="InterPro" id="IPR006566">
    <property type="entry name" value="FBD"/>
</dbReference>
<keyword evidence="3" id="KW-1185">Reference proteome</keyword>
<dbReference type="InterPro" id="IPR050232">
    <property type="entry name" value="FBL13/AtMIF1-like"/>
</dbReference>
<dbReference type="PANTHER" id="PTHR31900">
    <property type="entry name" value="F-BOX/RNI SUPERFAMILY PROTEIN-RELATED"/>
    <property type="match status" value="1"/>
</dbReference>
<dbReference type="Pfam" id="PF23622">
    <property type="entry name" value="LRR_At1g61320_AtMIF1"/>
    <property type="match status" value="1"/>
</dbReference>
<dbReference type="PANTHER" id="PTHR31900:SF34">
    <property type="entry name" value="EMB|CAB62440.1-RELATED"/>
    <property type="match status" value="1"/>
</dbReference>
<dbReference type="AlphaFoldDB" id="A0A8T1ZKA2"/>
<dbReference type="PROSITE" id="PS50181">
    <property type="entry name" value="FBOX"/>
    <property type="match status" value="1"/>
</dbReference>
<evidence type="ECO:0000259" key="1">
    <source>
        <dbReference type="PROSITE" id="PS50181"/>
    </source>
</evidence>